<dbReference type="STRING" id="1736674.APS56_14995"/>
<dbReference type="Gene3D" id="1.10.260.40">
    <property type="entry name" value="lambda repressor-like DNA-binding domains"/>
    <property type="match status" value="1"/>
</dbReference>
<dbReference type="SUPFAM" id="SSF53822">
    <property type="entry name" value="Periplasmic binding protein-like I"/>
    <property type="match status" value="1"/>
</dbReference>
<dbReference type="SMART" id="SM00354">
    <property type="entry name" value="HTH_LACI"/>
    <property type="match status" value="1"/>
</dbReference>
<dbReference type="PROSITE" id="PS50932">
    <property type="entry name" value="HTH_LACI_2"/>
    <property type="match status" value="1"/>
</dbReference>
<keyword evidence="2" id="KW-0238">DNA-binding</keyword>
<dbReference type="KEGG" id="ahz:APS56_14995"/>
<dbReference type="InterPro" id="IPR010982">
    <property type="entry name" value="Lambda_DNA-bd_dom_sf"/>
</dbReference>
<name>A0A0P0CPI2_9FLAO</name>
<gene>
    <name evidence="5" type="ORF">APS56_14995</name>
</gene>
<evidence type="ECO:0000256" key="1">
    <source>
        <dbReference type="ARBA" id="ARBA00023015"/>
    </source>
</evidence>
<dbReference type="CDD" id="cd01392">
    <property type="entry name" value="HTH_LacI"/>
    <property type="match status" value="1"/>
</dbReference>
<dbReference type="Gene3D" id="3.40.50.2300">
    <property type="match status" value="2"/>
</dbReference>
<reference evidence="5 6" key="1">
    <citation type="submission" date="2015-10" db="EMBL/GenBank/DDBJ databases">
        <authorList>
            <person name="Gilbert D.G."/>
        </authorList>
    </citation>
    <scope>NUCLEOTIDE SEQUENCE [LARGE SCALE GENOMIC DNA]</scope>
    <source>
        <strain evidence="6">HZ-22</strain>
    </source>
</reference>
<dbReference type="InterPro" id="IPR000843">
    <property type="entry name" value="HTH_LacI"/>
</dbReference>
<dbReference type="InterPro" id="IPR028082">
    <property type="entry name" value="Peripla_BP_I"/>
</dbReference>
<evidence type="ECO:0000313" key="5">
    <source>
        <dbReference type="EMBL" id="ALJ06365.1"/>
    </source>
</evidence>
<evidence type="ECO:0000256" key="3">
    <source>
        <dbReference type="ARBA" id="ARBA00023163"/>
    </source>
</evidence>
<dbReference type="PROSITE" id="PS00356">
    <property type="entry name" value="HTH_LACI_1"/>
    <property type="match status" value="1"/>
</dbReference>
<feature type="domain" description="HTH lacI-type" evidence="4">
    <location>
        <begin position="2"/>
        <end position="56"/>
    </location>
</feature>
<proteinExistence type="predicted"/>
<dbReference type="GO" id="GO:0003700">
    <property type="term" value="F:DNA-binding transcription factor activity"/>
    <property type="evidence" value="ECO:0007669"/>
    <property type="project" value="TreeGrafter"/>
</dbReference>
<keyword evidence="3" id="KW-0804">Transcription</keyword>
<dbReference type="RefSeq" id="WP_054730186.1">
    <property type="nucleotide sequence ID" value="NZ_CP012898.1"/>
</dbReference>
<dbReference type="OrthoDB" id="628703at2"/>
<dbReference type="EMBL" id="CP012898">
    <property type="protein sequence ID" value="ALJ06365.1"/>
    <property type="molecule type" value="Genomic_DNA"/>
</dbReference>
<dbReference type="Pfam" id="PF13407">
    <property type="entry name" value="Peripla_BP_4"/>
    <property type="match status" value="1"/>
</dbReference>
<dbReference type="SUPFAM" id="SSF47413">
    <property type="entry name" value="lambda repressor-like DNA-binding domains"/>
    <property type="match status" value="1"/>
</dbReference>
<dbReference type="GO" id="GO:0000976">
    <property type="term" value="F:transcription cis-regulatory region binding"/>
    <property type="evidence" value="ECO:0007669"/>
    <property type="project" value="TreeGrafter"/>
</dbReference>
<evidence type="ECO:0000259" key="4">
    <source>
        <dbReference type="PROSITE" id="PS50932"/>
    </source>
</evidence>
<accession>A0A0P0CPI2</accession>
<dbReference type="PANTHER" id="PTHR30146:SF144">
    <property type="entry name" value="LACI-FAMILY TRANSCRIPTION REGULATOR"/>
    <property type="match status" value="1"/>
</dbReference>
<dbReference type="AlphaFoldDB" id="A0A0P0CPI2"/>
<evidence type="ECO:0000313" key="6">
    <source>
        <dbReference type="Proteomes" id="UP000057981"/>
    </source>
</evidence>
<protein>
    <recommendedName>
        <fullName evidence="4">HTH lacI-type domain-containing protein</fullName>
    </recommendedName>
</protein>
<dbReference type="PATRIC" id="fig|1736674.3.peg.3067"/>
<dbReference type="CDD" id="cd01536">
    <property type="entry name" value="PBP1_ABC_sugar_binding-like"/>
    <property type="match status" value="1"/>
</dbReference>
<dbReference type="Pfam" id="PF00356">
    <property type="entry name" value="LacI"/>
    <property type="match status" value="1"/>
</dbReference>
<keyword evidence="6" id="KW-1185">Reference proteome</keyword>
<dbReference type="InterPro" id="IPR025997">
    <property type="entry name" value="SBP_2_dom"/>
</dbReference>
<keyword evidence="1" id="KW-0805">Transcription regulation</keyword>
<organism evidence="5 6">
    <name type="scientific">Pseudalgibacter alginicilyticus</name>
    <dbReference type="NCBI Taxonomy" id="1736674"/>
    <lineage>
        <taxon>Bacteria</taxon>
        <taxon>Pseudomonadati</taxon>
        <taxon>Bacteroidota</taxon>
        <taxon>Flavobacteriia</taxon>
        <taxon>Flavobacteriales</taxon>
        <taxon>Flavobacteriaceae</taxon>
        <taxon>Pseudalgibacter</taxon>
    </lineage>
</organism>
<dbReference type="PANTHER" id="PTHR30146">
    <property type="entry name" value="LACI-RELATED TRANSCRIPTIONAL REPRESSOR"/>
    <property type="match status" value="1"/>
</dbReference>
<dbReference type="Proteomes" id="UP000057981">
    <property type="component" value="Chromosome"/>
</dbReference>
<sequence length="359" mass="41031">MIRIKDIAKEAKVSEGTVDRVLHNRGGVSKKTEAKVKKILKDRNFSINPVASALAMKNKYNIAVLMPEYTKTDTFWKMPYLGVLKASEEVGNMGINTDIYNFSQGNSLSYIHAFNNLLQTKPNAVLIVPNFLKETKLIVNQLEKNNIPYMFVNIELTGFNNKAFIGQDSYTSGYIAGKLMHLSLPEHSKFLMIQTHNNIKDNNAISKRIKGFNDYFIKNNIEEESITLKIDDLSNTKNLTDIINLYLKEHDEIKGIFVPSSRISVIVDALKASLLKELKLIGFDNTPQNIEYLKNNSVAFLISQKPFDQGYEAVRLMTDYLVKKKIPNNKIYLPIDILMKENVSFNERNDFVLKNDDKY</sequence>
<evidence type="ECO:0000256" key="2">
    <source>
        <dbReference type="ARBA" id="ARBA00023125"/>
    </source>
</evidence>